<comment type="subcellular location">
    <subcellularLocation>
        <location evidence="1">Nucleus</location>
        <location evidence="1">Nucleolus</location>
    </subcellularLocation>
</comment>
<comment type="similarity">
    <text evidence="1">Belongs to the SDA1 family.</text>
</comment>
<dbReference type="PANTHER" id="PTHR12730:SF2">
    <property type="entry name" value="PROTEIN SDA1"/>
    <property type="match status" value="1"/>
</dbReference>
<comment type="function">
    <text evidence="1">Required for 60S pre-ribosomal subunits export to the cytoplasm.</text>
</comment>
<name>G7N0R2_MACMU</name>
<proteinExistence type="inferred from homology"/>
<keyword evidence="1" id="KW-0690">Ribosome biogenesis</keyword>
<dbReference type="GO" id="GO:0015031">
    <property type="term" value="P:protein transport"/>
    <property type="evidence" value="ECO:0007669"/>
    <property type="project" value="UniProtKB-KW"/>
</dbReference>
<dbReference type="Proteomes" id="UP000013456">
    <property type="component" value="Chromosome 8"/>
</dbReference>
<gene>
    <name evidence="3" type="ORF">EGK_18789</name>
</gene>
<protein>
    <recommendedName>
        <fullName evidence="1">Protein SDA1</fullName>
    </recommendedName>
</protein>
<dbReference type="PANTHER" id="PTHR12730">
    <property type="entry name" value="HSDA/SDA1-RELATED"/>
    <property type="match status" value="1"/>
</dbReference>
<keyword evidence="1" id="KW-0813">Transport</keyword>
<dbReference type="EMBL" id="CM001260">
    <property type="protein sequence ID" value="EHH28364.1"/>
    <property type="molecule type" value="Genomic_DNA"/>
</dbReference>
<dbReference type="GO" id="GO:0042273">
    <property type="term" value="P:ribosomal large subunit biogenesis"/>
    <property type="evidence" value="ECO:0007669"/>
    <property type="project" value="UniProtKB-UniRule"/>
</dbReference>
<evidence type="ECO:0000259" key="2">
    <source>
        <dbReference type="Pfam" id="PF08158"/>
    </source>
</evidence>
<feature type="non-terminal residue" evidence="3">
    <location>
        <position position="276"/>
    </location>
</feature>
<dbReference type="GO" id="GO:0000055">
    <property type="term" value="P:ribosomal large subunit export from nucleus"/>
    <property type="evidence" value="ECO:0007669"/>
    <property type="project" value="UniProtKB-UniRule"/>
</dbReference>
<dbReference type="InterPro" id="IPR027312">
    <property type="entry name" value="Sda1"/>
</dbReference>
<keyword evidence="1" id="KW-0653">Protein transport</keyword>
<dbReference type="InterPro" id="IPR012977">
    <property type="entry name" value="SDA1_N"/>
</dbReference>
<evidence type="ECO:0000313" key="3">
    <source>
        <dbReference type="EMBL" id="EHH28364.1"/>
    </source>
</evidence>
<accession>G7N0R2</accession>
<sequence>MSSRNNNKLPSNLPQLQSLIKRDPPPYIEEFLQQYNHYTSSVEIFKLQPNKPSKELAELVMFMAQISLCYTGYLSNFPQVVKDLLSCNHTVLDPDLRMTFCKALILLRNKNLINPSSLPELFFELLCCHDKLLQKTLYTHIVTDIKNANTKHKNKVDVVLQNFMYTMLRDSNATTAKMSLDVMTEHYRRNIWNDTKTVSVITTACFSKVTRILVAAMTFFLGKDEDEIQDSDSESEDDGPTARDLLAQYAIGKKSSQNKKTLEKAIKVLKKQKKKK</sequence>
<dbReference type="Pfam" id="PF08158">
    <property type="entry name" value="SDA1_HEAT"/>
    <property type="match status" value="1"/>
</dbReference>
<keyword evidence="1" id="KW-0539">Nucleus</keyword>
<reference evidence="3" key="1">
    <citation type="journal article" date="2011" name="Nat. Biotechnol.">
        <title>Genome sequencing and comparison of two nonhuman primate animal models, the cynomolgus and Chinese rhesus macaques.</title>
        <authorList>
            <person name="Yan G."/>
            <person name="Zhang G."/>
            <person name="Fang X."/>
            <person name="Zhang Y."/>
            <person name="Li C."/>
            <person name="Ling F."/>
            <person name="Cooper D.N."/>
            <person name="Li Q."/>
            <person name="Li Y."/>
            <person name="van Gool A.J."/>
            <person name="Du H."/>
            <person name="Chen J."/>
            <person name="Chen R."/>
            <person name="Zhang P."/>
            <person name="Huang Z."/>
            <person name="Thompson J.R."/>
            <person name="Meng Y."/>
            <person name="Bai Y."/>
            <person name="Wang J."/>
            <person name="Zhuo M."/>
            <person name="Wang T."/>
            <person name="Huang Y."/>
            <person name="Wei L."/>
            <person name="Li J."/>
            <person name="Wang Z."/>
            <person name="Hu H."/>
            <person name="Yang P."/>
            <person name="Le L."/>
            <person name="Stenson P.D."/>
            <person name="Li B."/>
            <person name="Liu X."/>
            <person name="Ball E.V."/>
            <person name="An N."/>
            <person name="Huang Q."/>
            <person name="Zhang Y."/>
            <person name="Fan W."/>
            <person name="Zhang X."/>
            <person name="Li Y."/>
            <person name="Wang W."/>
            <person name="Katze M.G."/>
            <person name="Su B."/>
            <person name="Nielsen R."/>
            <person name="Yang H."/>
            <person name="Wang J."/>
            <person name="Wang X."/>
            <person name="Wang J."/>
        </authorList>
    </citation>
    <scope>NUCLEOTIDE SEQUENCE [LARGE SCALE GENOMIC DNA]</scope>
    <source>
        <strain evidence="3">CR-5</strain>
    </source>
</reference>
<feature type="domain" description="SDA1 N-terminal" evidence="2">
    <location>
        <begin position="62"/>
        <end position="276"/>
    </location>
</feature>
<dbReference type="GO" id="GO:0005730">
    <property type="term" value="C:nucleolus"/>
    <property type="evidence" value="ECO:0007669"/>
    <property type="project" value="UniProtKB-SubCell"/>
</dbReference>
<evidence type="ECO:0000256" key="1">
    <source>
        <dbReference type="RuleBase" id="RU365057"/>
    </source>
</evidence>
<dbReference type="AlphaFoldDB" id="G7N0R2"/>
<organism evidence="3">
    <name type="scientific">Macaca mulatta</name>
    <name type="common">Rhesus macaque</name>
    <dbReference type="NCBI Taxonomy" id="9544"/>
    <lineage>
        <taxon>Eukaryota</taxon>
        <taxon>Metazoa</taxon>
        <taxon>Chordata</taxon>
        <taxon>Craniata</taxon>
        <taxon>Vertebrata</taxon>
        <taxon>Euteleostomi</taxon>
        <taxon>Mammalia</taxon>
        <taxon>Eutheria</taxon>
        <taxon>Euarchontoglires</taxon>
        <taxon>Primates</taxon>
        <taxon>Haplorrhini</taxon>
        <taxon>Catarrhini</taxon>
        <taxon>Cercopithecidae</taxon>
        <taxon>Cercopithecinae</taxon>
        <taxon>Macaca</taxon>
    </lineage>
</organism>